<dbReference type="PROSITE" id="PS50088">
    <property type="entry name" value="ANK_REPEAT"/>
    <property type="match status" value="1"/>
</dbReference>
<accession>A0A132NNQ1</accession>
<dbReference type="VEuPathDB" id="GiardiaDB:QR46_4320"/>
<sequence>MVPTIYRALRIMASSKLLLLNPSSWFLAIKNLERDTIKHNVNRFARFRRFAEDGNGETGLIEATRLNDTLLVSILLPHEMTLQTLSGETALMVAAKMNHLFVAELLVKYEAGIQDSAGRTALMHALMHHNFTIIPILLHRELGYVDSQGKTELYYAAISGNVDVLALVLSEVLKKPNGAEKVYSLQQQLLAEPDQVPSDVHELIQRHLDSISESVEKNTKLISLLQSGQTAFPRSLLRACAKQRNAKGQTALMIAVNLHLLSAVEILMEYELLAQDNEGQTALMYAAKLGSVKCASLLLGEAGKQNLQGNTALMLALRSHHWDVAKLLAECRLEHGHKNEAGWTALMLSAKLGRPDIAELLISETRMLSYDQQTAFNMALAFKNESVAVLLAPYEYDIPCFTGEPPYVACLKARFLLAAEKIKDTLSSTGQSVYATPLMEAADTNNIVLLKENMEKVREKDSFGMTAMMYAALRSHNECVDLLVADESRIVDNNLWTALMHAARVGNVEGVRILLEHEAGKRNNQGWTALMNAAKFGHSEIVCLLRDVEACLQSYKGATALHIAAQHGHASIVKLLIDKEKNIQDCQGWSALMNATHKSHASCISLLAPHEAQLQTIHGKTAMMIGANQIKADIIKILLPYEGRCQDLSGMTAMMYAAQSGYIDNVRALVDMEAGLVNNRGERAIDLARRGNYKKIALFLSEFEK</sequence>
<dbReference type="PANTHER" id="PTHR24120:SF4">
    <property type="entry name" value="GH07239P"/>
    <property type="match status" value="1"/>
</dbReference>
<gene>
    <name evidence="2" type="ORF">QR46_4320</name>
</gene>
<dbReference type="InterPro" id="IPR036770">
    <property type="entry name" value="Ankyrin_rpt-contain_sf"/>
</dbReference>
<proteinExistence type="predicted"/>
<dbReference type="Pfam" id="PF12796">
    <property type="entry name" value="Ank_2"/>
    <property type="match status" value="4"/>
</dbReference>
<dbReference type="PANTHER" id="PTHR24120">
    <property type="entry name" value="GH07239P"/>
    <property type="match status" value="1"/>
</dbReference>
<organism evidence="2 3">
    <name type="scientific">Giardia duodenalis assemblage B</name>
    <dbReference type="NCBI Taxonomy" id="1394984"/>
    <lineage>
        <taxon>Eukaryota</taxon>
        <taxon>Metamonada</taxon>
        <taxon>Diplomonadida</taxon>
        <taxon>Hexamitidae</taxon>
        <taxon>Giardiinae</taxon>
        <taxon>Giardia</taxon>
    </lineage>
</organism>
<dbReference type="SMART" id="SM00248">
    <property type="entry name" value="ANK"/>
    <property type="match status" value="16"/>
</dbReference>
<comment type="caution">
    <text evidence="2">The sequence shown here is derived from an EMBL/GenBank/DDBJ whole genome shotgun (WGS) entry which is preliminary data.</text>
</comment>
<dbReference type="PROSITE" id="PS50297">
    <property type="entry name" value="ANK_REP_REGION"/>
    <property type="match status" value="1"/>
</dbReference>
<name>A0A132NNQ1_GIAIN</name>
<dbReference type="EMBL" id="JXTI01000161">
    <property type="protein sequence ID" value="KWX11717.1"/>
    <property type="molecule type" value="Genomic_DNA"/>
</dbReference>
<dbReference type="InterPro" id="IPR002110">
    <property type="entry name" value="Ankyrin_rpt"/>
</dbReference>
<dbReference type="SUPFAM" id="SSF48403">
    <property type="entry name" value="Ankyrin repeat"/>
    <property type="match status" value="4"/>
</dbReference>
<feature type="repeat" description="ANK" evidence="1">
    <location>
        <begin position="556"/>
        <end position="583"/>
    </location>
</feature>
<evidence type="ECO:0000313" key="2">
    <source>
        <dbReference type="EMBL" id="KWX11717.1"/>
    </source>
</evidence>
<dbReference type="Pfam" id="PF00023">
    <property type="entry name" value="Ank"/>
    <property type="match status" value="2"/>
</dbReference>
<dbReference type="Proteomes" id="UP000070089">
    <property type="component" value="Unassembled WGS sequence"/>
</dbReference>
<dbReference type="AlphaFoldDB" id="A0A132NNQ1"/>
<evidence type="ECO:0000256" key="1">
    <source>
        <dbReference type="PROSITE-ProRule" id="PRU00023"/>
    </source>
</evidence>
<protein>
    <submittedName>
        <fullName evidence="2">Protein 21.1</fullName>
    </submittedName>
</protein>
<dbReference type="Gene3D" id="1.25.40.20">
    <property type="entry name" value="Ankyrin repeat-containing domain"/>
    <property type="match status" value="5"/>
</dbReference>
<evidence type="ECO:0000313" key="3">
    <source>
        <dbReference type="Proteomes" id="UP000070089"/>
    </source>
</evidence>
<reference evidence="2 3" key="1">
    <citation type="journal article" date="2015" name="Mol. Biochem. Parasitol.">
        <title>Identification of polymorphic genes for use in assemblage B genotyping assays through comparative genomics of multiple assemblage B Giardia duodenalis isolates.</title>
        <authorList>
            <person name="Wielinga C."/>
            <person name="Thompson R.C."/>
            <person name="Monis P."/>
            <person name="Ryan U."/>
        </authorList>
    </citation>
    <scope>NUCLEOTIDE SEQUENCE [LARGE SCALE GENOMIC DNA]</scope>
    <source>
        <strain evidence="2 3">BAH15c1</strain>
    </source>
</reference>
<dbReference type="OrthoDB" id="7464126at2759"/>
<keyword evidence="1" id="KW-0040">ANK repeat</keyword>